<keyword evidence="2" id="KW-0472">Membrane</keyword>
<keyword evidence="2" id="KW-1133">Transmembrane helix</keyword>
<evidence type="ECO:0000313" key="5">
    <source>
        <dbReference type="Proteomes" id="UP001556367"/>
    </source>
</evidence>
<proteinExistence type="predicted"/>
<feature type="region of interest" description="Disordered" evidence="1">
    <location>
        <begin position="135"/>
        <end position="203"/>
    </location>
</feature>
<evidence type="ECO:0000256" key="3">
    <source>
        <dbReference type="SAM" id="SignalP"/>
    </source>
</evidence>
<gene>
    <name evidence="4" type="ORF">HGRIS_011120</name>
</gene>
<reference evidence="5" key="1">
    <citation type="submission" date="2024-06" db="EMBL/GenBank/DDBJ databases">
        <title>Multi-omics analyses provide insights into the biosynthesis of the anticancer antibiotic pleurotin in Hohenbuehelia grisea.</title>
        <authorList>
            <person name="Weaver J.A."/>
            <person name="Alberti F."/>
        </authorList>
    </citation>
    <scope>NUCLEOTIDE SEQUENCE [LARGE SCALE GENOMIC DNA]</scope>
    <source>
        <strain evidence="5">T-177</strain>
    </source>
</reference>
<evidence type="ECO:0000256" key="2">
    <source>
        <dbReference type="SAM" id="Phobius"/>
    </source>
</evidence>
<accession>A0ABR3IYW2</accession>
<keyword evidence="3" id="KW-0732">Signal</keyword>
<evidence type="ECO:0008006" key="6">
    <source>
        <dbReference type="Google" id="ProtNLM"/>
    </source>
</evidence>
<sequence>MTRFTGFLAGCALLVAPVAAVKLHPRGVNDLHQLLARQTTLDPGSLPTQCQTACNSIVSTLNNVSCASDLSCLCTNANGRGLENCVNCLVSLNPSSAALRAQGQSILTNFESGCSNFNLSPLTVSGGSSIASGSATGAPISRASGSSTPTSFSTFEPESFTFTPPRSTATSPRPTITVGGGPANDDSPSGGSSGDSGSSSGSDNPFGLGNAAVAVSSGMAGAAALVLSAVLGAIMTLA</sequence>
<feature type="chain" id="PRO_5045442460" description="Extracellular membrane protein CFEM domain-containing protein" evidence="3">
    <location>
        <begin position="21"/>
        <end position="238"/>
    </location>
</feature>
<keyword evidence="5" id="KW-1185">Reference proteome</keyword>
<feature type="signal peptide" evidence="3">
    <location>
        <begin position="1"/>
        <end position="20"/>
    </location>
</feature>
<protein>
    <recommendedName>
        <fullName evidence="6">Extracellular membrane protein CFEM domain-containing protein</fullName>
    </recommendedName>
</protein>
<comment type="caution">
    <text evidence="4">The sequence shown here is derived from an EMBL/GenBank/DDBJ whole genome shotgun (WGS) entry which is preliminary data.</text>
</comment>
<evidence type="ECO:0000313" key="4">
    <source>
        <dbReference type="EMBL" id="KAL0948560.1"/>
    </source>
</evidence>
<organism evidence="4 5">
    <name type="scientific">Hohenbuehelia grisea</name>
    <dbReference type="NCBI Taxonomy" id="104357"/>
    <lineage>
        <taxon>Eukaryota</taxon>
        <taxon>Fungi</taxon>
        <taxon>Dikarya</taxon>
        <taxon>Basidiomycota</taxon>
        <taxon>Agaricomycotina</taxon>
        <taxon>Agaricomycetes</taxon>
        <taxon>Agaricomycetidae</taxon>
        <taxon>Agaricales</taxon>
        <taxon>Pleurotineae</taxon>
        <taxon>Pleurotaceae</taxon>
        <taxon>Hohenbuehelia</taxon>
    </lineage>
</organism>
<dbReference type="EMBL" id="JASNQZ010000014">
    <property type="protein sequence ID" value="KAL0948560.1"/>
    <property type="molecule type" value="Genomic_DNA"/>
</dbReference>
<keyword evidence="2" id="KW-0812">Transmembrane</keyword>
<feature type="transmembrane region" description="Helical" evidence="2">
    <location>
        <begin position="211"/>
        <end position="237"/>
    </location>
</feature>
<dbReference type="Proteomes" id="UP001556367">
    <property type="component" value="Unassembled WGS sequence"/>
</dbReference>
<name>A0ABR3IYW2_9AGAR</name>
<evidence type="ECO:0000256" key="1">
    <source>
        <dbReference type="SAM" id="MobiDB-lite"/>
    </source>
</evidence>